<organism evidence="1 2">
    <name type="scientific">Spiromyces aspiralis</name>
    <dbReference type="NCBI Taxonomy" id="68401"/>
    <lineage>
        <taxon>Eukaryota</taxon>
        <taxon>Fungi</taxon>
        <taxon>Fungi incertae sedis</taxon>
        <taxon>Zoopagomycota</taxon>
        <taxon>Kickxellomycotina</taxon>
        <taxon>Kickxellomycetes</taxon>
        <taxon>Kickxellales</taxon>
        <taxon>Kickxellaceae</taxon>
        <taxon>Spiromyces</taxon>
    </lineage>
</organism>
<accession>A0ACC1HJY7</accession>
<reference evidence="1" key="1">
    <citation type="submission" date="2022-06" db="EMBL/GenBank/DDBJ databases">
        <title>Phylogenomic reconstructions and comparative analyses of Kickxellomycotina fungi.</title>
        <authorList>
            <person name="Reynolds N.K."/>
            <person name="Stajich J.E."/>
            <person name="Barry K."/>
            <person name="Grigoriev I.V."/>
            <person name="Crous P."/>
            <person name="Smith M.E."/>
        </authorList>
    </citation>
    <scope>NUCLEOTIDE SEQUENCE</scope>
    <source>
        <strain evidence="1">RSA 2271</strain>
    </source>
</reference>
<protein>
    <submittedName>
        <fullName evidence="1">Uncharacterized protein</fullName>
    </submittedName>
</protein>
<evidence type="ECO:0000313" key="2">
    <source>
        <dbReference type="Proteomes" id="UP001145114"/>
    </source>
</evidence>
<name>A0ACC1HJY7_9FUNG</name>
<dbReference type="Proteomes" id="UP001145114">
    <property type="component" value="Unassembled WGS sequence"/>
</dbReference>
<feature type="non-terminal residue" evidence="1">
    <location>
        <position position="1"/>
    </location>
</feature>
<evidence type="ECO:0000313" key="1">
    <source>
        <dbReference type="EMBL" id="KAJ1675700.1"/>
    </source>
</evidence>
<dbReference type="EMBL" id="JAMZIH010005200">
    <property type="protein sequence ID" value="KAJ1675700.1"/>
    <property type="molecule type" value="Genomic_DNA"/>
</dbReference>
<gene>
    <name evidence="1" type="ORF">EV182_000755</name>
</gene>
<comment type="caution">
    <text evidence="1">The sequence shown here is derived from an EMBL/GenBank/DDBJ whole genome shotgun (WGS) entry which is preliminary data.</text>
</comment>
<proteinExistence type="predicted"/>
<sequence length="141" mass="15483">LPQYNNIDPVANSRGKLRVLDHSDLQWLEYLVYIQQPLSIASQAETCRQVTKAGECLTPSCSPGGSPSLQSQAPDPEAELHCVICQCSVGPGNLVRRLPCGHTFHLICIDQSLTKTSARCPLCRFDLLDYASRIKATAQPF</sequence>
<keyword evidence="2" id="KW-1185">Reference proteome</keyword>